<evidence type="ECO:0000256" key="1">
    <source>
        <dbReference type="ARBA" id="ARBA00001913"/>
    </source>
</evidence>
<dbReference type="PANTHER" id="PTHR42693:SF42">
    <property type="entry name" value="ARYLSULFATASE G"/>
    <property type="match status" value="1"/>
</dbReference>
<keyword evidence="6" id="KW-0106">Calcium</keyword>
<keyword evidence="9" id="KW-1185">Reference proteome</keyword>
<accession>A0ABV5H1G2</accession>
<organism evidence="8 9">
    <name type="scientific">Algibacter miyuki</name>
    <dbReference type="NCBI Taxonomy" id="1306933"/>
    <lineage>
        <taxon>Bacteria</taxon>
        <taxon>Pseudomonadati</taxon>
        <taxon>Bacteroidota</taxon>
        <taxon>Flavobacteriia</taxon>
        <taxon>Flavobacteriales</taxon>
        <taxon>Flavobacteriaceae</taxon>
        <taxon>Algibacter</taxon>
    </lineage>
</organism>
<dbReference type="CDD" id="cd16155">
    <property type="entry name" value="sulfatase_like"/>
    <property type="match status" value="1"/>
</dbReference>
<comment type="similarity">
    <text evidence="2">Belongs to the sulfatase family.</text>
</comment>
<evidence type="ECO:0000256" key="6">
    <source>
        <dbReference type="ARBA" id="ARBA00022837"/>
    </source>
</evidence>
<evidence type="ECO:0000256" key="5">
    <source>
        <dbReference type="ARBA" id="ARBA00022801"/>
    </source>
</evidence>
<keyword evidence="3" id="KW-0479">Metal-binding</keyword>
<reference evidence="8 9" key="1">
    <citation type="submission" date="2024-09" db="EMBL/GenBank/DDBJ databases">
        <authorList>
            <person name="Sun Q."/>
            <person name="Mori K."/>
        </authorList>
    </citation>
    <scope>NUCLEOTIDE SEQUENCE [LARGE SCALE GENOMIC DNA]</scope>
    <source>
        <strain evidence="8 9">CECT 8300</strain>
    </source>
</reference>
<dbReference type="InterPro" id="IPR000917">
    <property type="entry name" value="Sulfatase_N"/>
</dbReference>
<dbReference type="RefSeq" id="WP_290274831.1">
    <property type="nucleotide sequence ID" value="NZ_JAUFQP010000016.1"/>
</dbReference>
<dbReference type="Gene3D" id="3.40.720.10">
    <property type="entry name" value="Alkaline Phosphatase, subunit A"/>
    <property type="match status" value="1"/>
</dbReference>
<name>A0ABV5H1G2_9FLAO</name>
<comment type="cofactor">
    <cofactor evidence="1">
        <name>Ca(2+)</name>
        <dbReference type="ChEBI" id="CHEBI:29108"/>
    </cofactor>
</comment>
<proteinExistence type="inferred from homology"/>
<dbReference type="PROSITE" id="PS00149">
    <property type="entry name" value="SULFATASE_2"/>
    <property type="match status" value="1"/>
</dbReference>
<evidence type="ECO:0000256" key="3">
    <source>
        <dbReference type="ARBA" id="ARBA00022723"/>
    </source>
</evidence>
<keyword evidence="4" id="KW-0732">Signal</keyword>
<dbReference type="InterPro" id="IPR017850">
    <property type="entry name" value="Alkaline_phosphatase_core_sf"/>
</dbReference>
<evidence type="ECO:0000313" key="8">
    <source>
        <dbReference type="EMBL" id="MFB9105311.1"/>
    </source>
</evidence>
<gene>
    <name evidence="8" type="ORF">ACFFU1_10390</name>
</gene>
<dbReference type="EMBL" id="JBHMFA010000006">
    <property type="protein sequence ID" value="MFB9105311.1"/>
    <property type="molecule type" value="Genomic_DNA"/>
</dbReference>
<protein>
    <submittedName>
        <fullName evidence="8">Sulfatase-like hydrolase/transferase</fullName>
    </submittedName>
</protein>
<evidence type="ECO:0000256" key="4">
    <source>
        <dbReference type="ARBA" id="ARBA00022729"/>
    </source>
</evidence>
<comment type="caution">
    <text evidence="8">The sequence shown here is derived from an EMBL/GenBank/DDBJ whole genome shotgun (WGS) entry which is preliminary data.</text>
</comment>
<evidence type="ECO:0000256" key="2">
    <source>
        <dbReference type="ARBA" id="ARBA00008779"/>
    </source>
</evidence>
<keyword evidence="5" id="KW-0378">Hydrolase</keyword>
<feature type="domain" description="Sulfatase N-terminal" evidence="7">
    <location>
        <begin position="35"/>
        <end position="396"/>
    </location>
</feature>
<evidence type="ECO:0000259" key="7">
    <source>
        <dbReference type="Pfam" id="PF00884"/>
    </source>
</evidence>
<dbReference type="PANTHER" id="PTHR42693">
    <property type="entry name" value="ARYLSULFATASE FAMILY MEMBER"/>
    <property type="match status" value="1"/>
</dbReference>
<dbReference type="InterPro" id="IPR050738">
    <property type="entry name" value="Sulfatase"/>
</dbReference>
<evidence type="ECO:0000313" key="9">
    <source>
        <dbReference type="Proteomes" id="UP001589590"/>
    </source>
</evidence>
<dbReference type="Pfam" id="PF00884">
    <property type="entry name" value="Sulfatase"/>
    <property type="match status" value="1"/>
</dbReference>
<sequence>MKISTLKNTLILLIISICISCNSKGKTTISKVEKPNILFLFADDQMFNTIGALNNCPVKTPNLDRLLSNGVSFSHTFNQGSFTPAVCVASRTMLVTGGYLWKAASYSKKGNNINDKNAPKAKSKYKIAFKKPEKYWPQYLKEAGYETYMAGKWHVGEVKPGEIFDYSTNVRPGMPNQKNERYLRSFGEGKPDTWSPYDSINGGYWKGGKHWSEVLADDGISFIEQAKVSNKPFFMYLAFNAPHDPRQAPKEFVDMYPVDKIDVPENFIPEYPYNEAAGAGRKLRDEKLAPFPRTEHSVKVNRQEYYAIISHMDQQIGRILDALEASGKADNTYIFFTADHGLAVGDHGFIGKQNMYDSSMRVPLLMSGPNVPKGKIVDSFVYLQDVMATTLDIAGIEKPEQIDFNTLLPLATGRTDKSSNPVVYGAYFGAQRMYRTEEYKMIVYPTIDVVRLYNMQNDPLEMVDLAENKKEYKDVLNLLFQEYKTLQNEMGDPVDITDAFNNFMAD</sequence>
<dbReference type="SUPFAM" id="SSF53649">
    <property type="entry name" value="Alkaline phosphatase-like"/>
    <property type="match status" value="1"/>
</dbReference>
<dbReference type="Proteomes" id="UP001589590">
    <property type="component" value="Unassembled WGS sequence"/>
</dbReference>
<dbReference type="InterPro" id="IPR024607">
    <property type="entry name" value="Sulfatase_CS"/>
</dbReference>